<dbReference type="OrthoDB" id="5328682at2"/>
<keyword evidence="5" id="KW-1185">Reference proteome</keyword>
<protein>
    <recommendedName>
        <fullName evidence="3">Urease accessory protein UreD</fullName>
    </recommendedName>
</protein>
<dbReference type="RefSeq" id="WP_080065832.1">
    <property type="nucleotide sequence ID" value="NZ_MZGX01000025.1"/>
</dbReference>
<comment type="function">
    <text evidence="3">Required for maturation of urease via the functional incorporation of the urease nickel metallocenter.</text>
</comment>
<dbReference type="HAMAP" id="MF_01384">
    <property type="entry name" value="UreD"/>
    <property type="match status" value="1"/>
</dbReference>
<evidence type="ECO:0000256" key="2">
    <source>
        <dbReference type="ARBA" id="ARBA00023186"/>
    </source>
</evidence>
<dbReference type="PANTHER" id="PTHR33643:SF1">
    <property type="entry name" value="UREASE ACCESSORY PROTEIN D"/>
    <property type="match status" value="1"/>
</dbReference>
<proteinExistence type="inferred from homology"/>
<sequence length="268" mass="30377">MANMFGTDSVLYIKTGLSNNRTIVSDSYFTAPCKIVRPFYNYERNMAELMVMSASAGVMEGDCYRADIEVGTSCALSLQGQSYTKIHKMNSGYAKQINSFNIKEGALFDYDPRPSIPFGGSEFISETACHLHRGARYIYSEILSCGRKKSGEQFAFRSYRNINRIFYCGKLIFLDNQELRPSSQALSEVGFFEGYSHQGTLGYFSEAEDRVAMAERLYKVLETFHGVEAGISTTFEHGTVIRLLGNGSDYLERIFKEIRDEIYRMQPD</sequence>
<reference evidence="4 5" key="1">
    <citation type="submission" date="2017-03" db="EMBL/GenBank/DDBJ databases">
        <title>Genome sequence of Clostridium hungatei DSM 14427.</title>
        <authorList>
            <person name="Poehlein A."/>
            <person name="Daniel R."/>
        </authorList>
    </citation>
    <scope>NUCLEOTIDE SEQUENCE [LARGE SCALE GENOMIC DNA]</scope>
    <source>
        <strain evidence="4 5">DSM 14427</strain>
    </source>
</reference>
<evidence type="ECO:0000313" key="5">
    <source>
        <dbReference type="Proteomes" id="UP000191554"/>
    </source>
</evidence>
<dbReference type="EMBL" id="MZGX01000025">
    <property type="protein sequence ID" value="OPX42750.1"/>
    <property type="molecule type" value="Genomic_DNA"/>
</dbReference>
<dbReference type="Proteomes" id="UP000191554">
    <property type="component" value="Unassembled WGS sequence"/>
</dbReference>
<dbReference type="STRING" id="48256.CLHUN_34020"/>
<dbReference type="PANTHER" id="PTHR33643">
    <property type="entry name" value="UREASE ACCESSORY PROTEIN D"/>
    <property type="match status" value="1"/>
</dbReference>
<accession>A0A1V4SFX4</accession>
<evidence type="ECO:0000256" key="1">
    <source>
        <dbReference type="ARBA" id="ARBA00007177"/>
    </source>
</evidence>
<organism evidence="4 5">
    <name type="scientific">Ruminiclostridium hungatei</name>
    <name type="common">Clostridium hungatei</name>
    <dbReference type="NCBI Taxonomy" id="48256"/>
    <lineage>
        <taxon>Bacteria</taxon>
        <taxon>Bacillati</taxon>
        <taxon>Bacillota</taxon>
        <taxon>Clostridia</taxon>
        <taxon>Eubacteriales</taxon>
        <taxon>Oscillospiraceae</taxon>
        <taxon>Ruminiclostridium</taxon>
    </lineage>
</organism>
<comment type="subunit">
    <text evidence="3">UreD, UreF and UreG form a complex that acts as a GTP-hydrolysis-dependent molecular chaperone, activating the urease apoprotein by helping to assemble the nickel containing metallocenter of UreC. The UreE protein probably delivers the nickel.</text>
</comment>
<dbReference type="AlphaFoldDB" id="A0A1V4SFX4"/>
<dbReference type="GO" id="GO:0016151">
    <property type="term" value="F:nickel cation binding"/>
    <property type="evidence" value="ECO:0007669"/>
    <property type="project" value="UniProtKB-UniRule"/>
</dbReference>
<dbReference type="Pfam" id="PF01774">
    <property type="entry name" value="UreD"/>
    <property type="match status" value="1"/>
</dbReference>
<gene>
    <name evidence="4" type="primary">ureH</name>
    <name evidence="3" type="synonym">ureD</name>
    <name evidence="4" type="ORF">CLHUN_34020</name>
</gene>
<comment type="similarity">
    <text evidence="1 3">Belongs to the UreD family.</text>
</comment>
<name>A0A1V4SFX4_RUMHU</name>
<keyword evidence="2 3" id="KW-0143">Chaperone</keyword>
<evidence type="ECO:0000256" key="3">
    <source>
        <dbReference type="HAMAP-Rule" id="MF_01384"/>
    </source>
</evidence>
<keyword evidence="3" id="KW-0963">Cytoplasm</keyword>
<keyword evidence="3" id="KW-0996">Nickel insertion</keyword>
<comment type="subcellular location">
    <subcellularLocation>
        <location evidence="3">Cytoplasm</location>
    </subcellularLocation>
</comment>
<dbReference type="InterPro" id="IPR002669">
    <property type="entry name" value="UreD"/>
</dbReference>
<comment type="caution">
    <text evidence="4">The sequence shown here is derived from an EMBL/GenBank/DDBJ whole genome shotgun (WGS) entry which is preliminary data.</text>
</comment>
<dbReference type="GO" id="GO:0005737">
    <property type="term" value="C:cytoplasm"/>
    <property type="evidence" value="ECO:0007669"/>
    <property type="project" value="UniProtKB-SubCell"/>
</dbReference>
<evidence type="ECO:0000313" key="4">
    <source>
        <dbReference type="EMBL" id="OPX42750.1"/>
    </source>
</evidence>